<evidence type="ECO:0000256" key="3">
    <source>
        <dbReference type="RuleBase" id="RU361235"/>
    </source>
</evidence>
<proteinExistence type="inferred from homology"/>
<dbReference type="OrthoDB" id="408631at2759"/>
<dbReference type="InterPro" id="IPR029058">
    <property type="entry name" value="AB_hydrolase_fold"/>
</dbReference>
<protein>
    <recommendedName>
        <fullName evidence="3">Carboxylic ester hydrolase</fullName>
        <ecNumber evidence="3">3.1.1.-</ecNumber>
    </recommendedName>
</protein>
<feature type="chain" id="PRO_5005112559" description="Carboxylic ester hydrolase" evidence="3">
    <location>
        <begin position="23"/>
        <end position="566"/>
    </location>
</feature>
<dbReference type="EC" id="3.1.1.-" evidence="3"/>
<evidence type="ECO:0000313" key="5">
    <source>
        <dbReference type="EMBL" id="KIW94448.1"/>
    </source>
</evidence>
<name>A0A0D2HM93_CLAB1</name>
<dbReference type="InterPro" id="IPR002018">
    <property type="entry name" value="CarbesteraseB"/>
</dbReference>
<dbReference type="InterPro" id="IPR050309">
    <property type="entry name" value="Type-B_Carboxylest/Lipase"/>
</dbReference>
<dbReference type="ESTHER" id="xylba-a0a0d2hm93">
    <property type="family name" value="Fungal_carboxylesterase_lipase"/>
</dbReference>
<dbReference type="Gene3D" id="3.40.50.1820">
    <property type="entry name" value="alpha/beta hydrolase"/>
    <property type="match status" value="1"/>
</dbReference>
<dbReference type="SUPFAM" id="SSF53474">
    <property type="entry name" value="alpha/beta-Hydrolases"/>
    <property type="match status" value="1"/>
</dbReference>
<dbReference type="Pfam" id="PF00135">
    <property type="entry name" value="COesterase"/>
    <property type="match status" value="1"/>
</dbReference>
<dbReference type="PROSITE" id="PS00122">
    <property type="entry name" value="CARBOXYLESTERASE_B_1"/>
    <property type="match status" value="1"/>
</dbReference>
<feature type="domain" description="Carboxylesterase type B" evidence="4">
    <location>
        <begin position="43"/>
        <end position="560"/>
    </location>
</feature>
<comment type="similarity">
    <text evidence="1 3">Belongs to the type-B carboxylesterase/lipase family.</text>
</comment>
<dbReference type="GeneID" id="27697352"/>
<evidence type="ECO:0000256" key="1">
    <source>
        <dbReference type="ARBA" id="ARBA00005964"/>
    </source>
</evidence>
<dbReference type="HOGENOM" id="CLU_006586_10_5_1"/>
<dbReference type="RefSeq" id="XP_016621117.1">
    <property type="nucleotide sequence ID" value="XM_016762170.1"/>
</dbReference>
<dbReference type="PANTHER" id="PTHR11559">
    <property type="entry name" value="CARBOXYLESTERASE"/>
    <property type="match status" value="1"/>
</dbReference>
<dbReference type="AlphaFoldDB" id="A0A0D2HM93"/>
<reference evidence="5" key="1">
    <citation type="submission" date="2015-01" db="EMBL/GenBank/DDBJ databases">
        <title>The Genome Sequence of Cladophialophora bantiana CBS 173.52.</title>
        <authorList>
            <consortium name="The Broad Institute Genomics Platform"/>
            <person name="Cuomo C."/>
            <person name="de Hoog S."/>
            <person name="Gorbushina A."/>
            <person name="Stielow B."/>
            <person name="Teixiera M."/>
            <person name="Abouelleil A."/>
            <person name="Chapman S.B."/>
            <person name="Priest M."/>
            <person name="Young S.K."/>
            <person name="Wortman J."/>
            <person name="Nusbaum C."/>
            <person name="Birren B."/>
        </authorList>
    </citation>
    <scope>NUCLEOTIDE SEQUENCE [LARGE SCALE GENOMIC DNA]</scope>
    <source>
        <strain evidence="5">CBS 173.52</strain>
    </source>
</reference>
<evidence type="ECO:0000259" key="4">
    <source>
        <dbReference type="Pfam" id="PF00135"/>
    </source>
</evidence>
<keyword evidence="3" id="KW-0732">Signal</keyword>
<sequence length="566" mass="61200">MVSSITLSLAVTTLVFCSVARAQSNLPQVDLGYEIHKAISFNQTGQTYNFSNIRFAQPPIGDLRFAAPVPPTGRNSVVQNGSVERICPQAAPAWSPISTEFVQYLLAGNASSFNLTKAEEQLQIALQNAKPVQPDPRISEDCLFLDVIVPKKIFDGSKSRIRRRQNAGAAVVVWIYGGGYTEGWKRSSGNPSGLIEASQVGGGEGIIFVAMNYRLGAMGWLAGPTLQAAGGVSNAGLYDQRLALEWVQKYIHLFGGDPKRVTVMGESAGGGSVVHQITAYGGQKGVPFQQAIPQSPGYLPTPSYFVQENTTQTFLSLLNVSTIQEARQLSSAAVIKANALQVGASTYGTFTYGPVVDGVFVPALPGTLLNAGQFAKNVSVMVSHMLSEGPIFTPPNVQTDDQLEAMILSLNPETPAPAVNYIVKTLYPAKYDGSQPYNSPIERTILFITETSFTCNTYFLNKAYGNQTYAYQFAVPPGIHGFDVPYTFYNGQPTNLTQDMIAPVGKTLQAYLTNFIMTSNPNGNGLPPFPMQGQNASMNSISTTVKRVKDDTSNQRCAWWEKSLFT</sequence>
<dbReference type="InterPro" id="IPR019826">
    <property type="entry name" value="Carboxylesterase_B_AS"/>
</dbReference>
<dbReference type="EMBL" id="KN846985">
    <property type="protein sequence ID" value="KIW94448.1"/>
    <property type="molecule type" value="Genomic_DNA"/>
</dbReference>
<gene>
    <name evidence="5" type="ORF">Z519_04424</name>
</gene>
<organism evidence="5">
    <name type="scientific">Cladophialophora bantiana (strain ATCC 10958 / CBS 173.52 / CDC B-1940 / NIH 8579)</name>
    <name type="common">Xylohypha bantiana</name>
    <dbReference type="NCBI Taxonomy" id="1442370"/>
    <lineage>
        <taxon>Eukaryota</taxon>
        <taxon>Fungi</taxon>
        <taxon>Dikarya</taxon>
        <taxon>Ascomycota</taxon>
        <taxon>Pezizomycotina</taxon>
        <taxon>Eurotiomycetes</taxon>
        <taxon>Chaetothyriomycetidae</taxon>
        <taxon>Chaetothyriales</taxon>
        <taxon>Herpotrichiellaceae</taxon>
        <taxon>Cladophialophora</taxon>
    </lineage>
</organism>
<dbReference type="VEuPathDB" id="FungiDB:Z519_04424"/>
<accession>A0A0D2HM93</accession>
<keyword evidence="2 3" id="KW-0378">Hydrolase</keyword>
<dbReference type="InterPro" id="IPR019819">
    <property type="entry name" value="Carboxylesterase_B_CS"/>
</dbReference>
<dbReference type="PROSITE" id="PS00941">
    <property type="entry name" value="CARBOXYLESTERASE_B_2"/>
    <property type="match status" value="1"/>
</dbReference>
<feature type="signal peptide" evidence="3">
    <location>
        <begin position="1"/>
        <end position="22"/>
    </location>
</feature>
<dbReference type="GO" id="GO:0016787">
    <property type="term" value="F:hydrolase activity"/>
    <property type="evidence" value="ECO:0007669"/>
    <property type="project" value="UniProtKB-KW"/>
</dbReference>
<evidence type="ECO:0000256" key="2">
    <source>
        <dbReference type="ARBA" id="ARBA00022801"/>
    </source>
</evidence>